<dbReference type="EMBL" id="ML734937">
    <property type="protein sequence ID" value="KAB8211918.1"/>
    <property type="molecule type" value="Genomic_DNA"/>
</dbReference>
<evidence type="ECO:0000313" key="2">
    <source>
        <dbReference type="Proteomes" id="UP000326532"/>
    </source>
</evidence>
<gene>
    <name evidence="1" type="ORF">BDV34DRAFT_219135</name>
</gene>
<sequence length="105" mass="11940">MVTISGLTLSARPLHGMRDLVVSAIRSGGRRFAPQLAKLQDTSLWTEIMYNTLNNDDPQLDAEDGTNGNNIFKYDSLHIFELGLKWHLAMLCVEDELTPYHEDHR</sequence>
<proteinExistence type="predicted"/>
<dbReference type="VEuPathDB" id="FungiDB:BDV34DRAFT_219135"/>
<protein>
    <submittedName>
        <fullName evidence="1">Uncharacterized protein</fullName>
    </submittedName>
</protein>
<name>A0A5N6E3A7_ASPPA</name>
<organism evidence="1 2">
    <name type="scientific">Aspergillus parasiticus</name>
    <dbReference type="NCBI Taxonomy" id="5067"/>
    <lineage>
        <taxon>Eukaryota</taxon>
        <taxon>Fungi</taxon>
        <taxon>Dikarya</taxon>
        <taxon>Ascomycota</taxon>
        <taxon>Pezizomycotina</taxon>
        <taxon>Eurotiomycetes</taxon>
        <taxon>Eurotiomycetidae</taxon>
        <taxon>Eurotiales</taxon>
        <taxon>Aspergillaceae</taxon>
        <taxon>Aspergillus</taxon>
        <taxon>Aspergillus subgen. Circumdati</taxon>
    </lineage>
</organism>
<reference evidence="1 2" key="1">
    <citation type="submission" date="2019-04" db="EMBL/GenBank/DDBJ databases">
        <title>Fungal friends and foes A comparative genomics study of 23 Aspergillus species from section Flavi.</title>
        <authorList>
            <consortium name="DOE Joint Genome Institute"/>
            <person name="Kjaerbolling I."/>
            <person name="Vesth T.C."/>
            <person name="Frisvad J.C."/>
            <person name="Nybo J.L."/>
            <person name="Theobald S."/>
            <person name="Kildgaard S."/>
            <person name="Petersen T.I."/>
            <person name="Kuo A."/>
            <person name="Sato A."/>
            <person name="Lyhne E.K."/>
            <person name="Kogle M.E."/>
            <person name="Wiebenga A."/>
            <person name="Kun R.S."/>
            <person name="Lubbers R.J."/>
            <person name="Makela M.R."/>
            <person name="Barry K."/>
            <person name="Chovatia M."/>
            <person name="Clum A."/>
            <person name="Daum C."/>
            <person name="Haridas S."/>
            <person name="He G."/>
            <person name="LaButti K."/>
            <person name="Lipzen A."/>
            <person name="Mondo S."/>
            <person name="Pangilinan J."/>
            <person name="Riley R."/>
            <person name="Salamov A."/>
            <person name="Simmons B.A."/>
            <person name="Magnuson J.K."/>
            <person name="Henrissat B."/>
            <person name="Mortensen U.H."/>
            <person name="Larsen T.O."/>
            <person name="De vries R.P."/>
            <person name="Grigoriev I.V."/>
            <person name="Machida M."/>
            <person name="Baker S.E."/>
            <person name="Andersen M.R."/>
        </authorList>
    </citation>
    <scope>NUCLEOTIDE SEQUENCE [LARGE SCALE GENOMIC DNA]</scope>
    <source>
        <strain evidence="1 2">CBS 117618</strain>
    </source>
</reference>
<keyword evidence="2" id="KW-1185">Reference proteome</keyword>
<evidence type="ECO:0000313" key="1">
    <source>
        <dbReference type="EMBL" id="KAB8211918.1"/>
    </source>
</evidence>
<dbReference type="Proteomes" id="UP000326532">
    <property type="component" value="Unassembled WGS sequence"/>
</dbReference>
<dbReference type="AlphaFoldDB" id="A0A5N6E3A7"/>
<accession>A0A5N6E3A7</accession>